<dbReference type="EMBL" id="CAJPVJ010000262">
    <property type="protein sequence ID" value="CAG2161869.1"/>
    <property type="molecule type" value="Genomic_DNA"/>
</dbReference>
<keyword evidence="2" id="KW-1185">Reference proteome</keyword>
<proteinExistence type="predicted"/>
<dbReference type="AlphaFoldDB" id="A0A7R9LBE1"/>
<protein>
    <submittedName>
        <fullName evidence="1">Uncharacterized protein</fullName>
    </submittedName>
</protein>
<reference evidence="1" key="1">
    <citation type="submission" date="2020-11" db="EMBL/GenBank/DDBJ databases">
        <authorList>
            <person name="Tran Van P."/>
        </authorList>
    </citation>
    <scope>NUCLEOTIDE SEQUENCE</scope>
</reference>
<evidence type="ECO:0000313" key="2">
    <source>
        <dbReference type="Proteomes" id="UP000728032"/>
    </source>
</evidence>
<sequence length="167" mass="19062">MIAVFLVSYHCRDNSFLGAFLCPVSRHGVREPVVAHNPVEPQIDRGLPYHCWGTAHSILTFSVHPQFLSSNSQNLIYKLINSWKHKAIHTLHVQIEDYRRSPTHIFQVQLYNYHFANTDQKSAQKMHIQWHGLTGGGVCVHWDRIGDLALTLALMGTHIHTKPIAIL</sequence>
<accession>A0A7R9LBE1</accession>
<gene>
    <name evidence="1" type="ORF">ONB1V03_LOCUS1470</name>
</gene>
<name>A0A7R9LBE1_9ACAR</name>
<evidence type="ECO:0000313" key="1">
    <source>
        <dbReference type="EMBL" id="CAD7638566.1"/>
    </source>
</evidence>
<dbReference type="Proteomes" id="UP000728032">
    <property type="component" value="Unassembled WGS sequence"/>
</dbReference>
<organism evidence="1">
    <name type="scientific">Oppiella nova</name>
    <dbReference type="NCBI Taxonomy" id="334625"/>
    <lineage>
        <taxon>Eukaryota</taxon>
        <taxon>Metazoa</taxon>
        <taxon>Ecdysozoa</taxon>
        <taxon>Arthropoda</taxon>
        <taxon>Chelicerata</taxon>
        <taxon>Arachnida</taxon>
        <taxon>Acari</taxon>
        <taxon>Acariformes</taxon>
        <taxon>Sarcoptiformes</taxon>
        <taxon>Oribatida</taxon>
        <taxon>Brachypylina</taxon>
        <taxon>Oppioidea</taxon>
        <taxon>Oppiidae</taxon>
        <taxon>Oppiella</taxon>
    </lineage>
</organism>
<dbReference type="EMBL" id="OC915087">
    <property type="protein sequence ID" value="CAD7638566.1"/>
    <property type="molecule type" value="Genomic_DNA"/>
</dbReference>